<gene>
    <name evidence="2" type="ORF">H9890_04290</name>
</gene>
<organism evidence="2 3">
    <name type="scientific">Candidatus Faecalibacterium intestinigallinarum</name>
    <dbReference type="NCBI Taxonomy" id="2838581"/>
    <lineage>
        <taxon>Bacteria</taxon>
        <taxon>Bacillati</taxon>
        <taxon>Bacillota</taxon>
        <taxon>Clostridia</taxon>
        <taxon>Eubacteriales</taxon>
        <taxon>Oscillospiraceae</taxon>
        <taxon>Faecalibacterium</taxon>
    </lineage>
</organism>
<name>A0A9D1QAT9_9FIRM</name>
<dbReference type="EMBL" id="DXHQ01000048">
    <property type="protein sequence ID" value="HIW08606.1"/>
    <property type="molecule type" value="Genomic_DNA"/>
</dbReference>
<dbReference type="AlphaFoldDB" id="A0A9D1QAT9"/>
<proteinExistence type="predicted"/>
<feature type="region of interest" description="Disordered" evidence="1">
    <location>
        <begin position="66"/>
        <end position="87"/>
    </location>
</feature>
<sequence length="87" mass="9445">MSQNTPESRAAWGKYGDILTLERPAPPARHPRMPAASRAKLFSPFAALRGFDDELSAESAQHRLRVEAPAGAERDLSPEEECGILSG</sequence>
<feature type="compositionally biased region" description="Acidic residues" evidence="1">
    <location>
        <begin position="78"/>
        <end position="87"/>
    </location>
</feature>
<dbReference type="Proteomes" id="UP000823933">
    <property type="component" value="Unassembled WGS sequence"/>
</dbReference>
<feature type="compositionally biased region" description="Basic and acidic residues" evidence="1">
    <location>
        <begin position="66"/>
        <end position="77"/>
    </location>
</feature>
<accession>A0A9D1QAT9</accession>
<evidence type="ECO:0000256" key="1">
    <source>
        <dbReference type="SAM" id="MobiDB-lite"/>
    </source>
</evidence>
<reference evidence="2" key="1">
    <citation type="journal article" date="2021" name="PeerJ">
        <title>Extensive microbial diversity within the chicken gut microbiome revealed by metagenomics and culture.</title>
        <authorList>
            <person name="Gilroy R."/>
            <person name="Ravi A."/>
            <person name="Getino M."/>
            <person name="Pursley I."/>
            <person name="Horton D.L."/>
            <person name="Alikhan N.F."/>
            <person name="Baker D."/>
            <person name="Gharbi K."/>
            <person name="Hall N."/>
            <person name="Watson M."/>
            <person name="Adriaenssens E.M."/>
            <person name="Foster-Nyarko E."/>
            <person name="Jarju S."/>
            <person name="Secka A."/>
            <person name="Antonio M."/>
            <person name="Oren A."/>
            <person name="Chaudhuri R.R."/>
            <person name="La Ragione R."/>
            <person name="Hildebrand F."/>
            <person name="Pallen M.J."/>
        </authorList>
    </citation>
    <scope>NUCLEOTIDE SEQUENCE</scope>
    <source>
        <strain evidence="2">ChiHcolR34-3080</strain>
    </source>
</reference>
<comment type="caution">
    <text evidence="2">The sequence shown here is derived from an EMBL/GenBank/DDBJ whole genome shotgun (WGS) entry which is preliminary data.</text>
</comment>
<protein>
    <submittedName>
        <fullName evidence="2">Uncharacterized protein</fullName>
    </submittedName>
</protein>
<evidence type="ECO:0000313" key="3">
    <source>
        <dbReference type="Proteomes" id="UP000823933"/>
    </source>
</evidence>
<evidence type="ECO:0000313" key="2">
    <source>
        <dbReference type="EMBL" id="HIW08606.1"/>
    </source>
</evidence>
<reference evidence="2" key="2">
    <citation type="submission" date="2021-04" db="EMBL/GenBank/DDBJ databases">
        <authorList>
            <person name="Gilroy R."/>
        </authorList>
    </citation>
    <scope>NUCLEOTIDE SEQUENCE</scope>
    <source>
        <strain evidence="2">ChiHcolR34-3080</strain>
    </source>
</reference>